<name>A0AAJ0F6N5_9PEZI</name>
<dbReference type="PANTHER" id="PTHR43364">
    <property type="entry name" value="NADH-SPECIFIC METHYLGLYOXAL REDUCTASE-RELATED"/>
    <property type="match status" value="1"/>
</dbReference>
<dbReference type="PRINTS" id="PR00069">
    <property type="entry name" value="ALDKETRDTASE"/>
</dbReference>
<dbReference type="InterPro" id="IPR036812">
    <property type="entry name" value="NAD(P)_OxRdtase_dom_sf"/>
</dbReference>
<evidence type="ECO:0000313" key="3">
    <source>
        <dbReference type="EMBL" id="KAK1750330.1"/>
    </source>
</evidence>
<evidence type="ECO:0000313" key="4">
    <source>
        <dbReference type="Proteomes" id="UP001239445"/>
    </source>
</evidence>
<dbReference type="InterPro" id="IPR023210">
    <property type="entry name" value="NADP_OxRdtase_dom"/>
</dbReference>
<dbReference type="Gene3D" id="3.20.20.100">
    <property type="entry name" value="NADP-dependent oxidoreductase domain"/>
    <property type="match status" value="1"/>
</dbReference>
<protein>
    <submittedName>
        <fullName evidence="3">Oxidoreductase</fullName>
    </submittedName>
</protein>
<keyword evidence="1" id="KW-0560">Oxidoreductase</keyword>
<gene>
    <name evidence="3" type="ORF">QBC47DRAFT_438631</name>
</gene>
<dbReference type="Proteomes" id="UP001239445">
    <property type="component" value="Unassembled WGS sequence"/>
</dbReference>
<evidence type="ECO:0000256" key="1">
    <source>
        <dbReference type="ARBA" id="ARBA00023002"/>
    </source>
</evidence>
<accession>A0AAJ0F6N5</accession>
<organism evidence="3 4">
    <name type="scientific">Echria macrotheca</name>
    <dbReference type="NCBI Taxonomy" id="438768"/>
    <lineage>
        <taxon>Eukaryota</taxon>
        <taxon>Fungi</taxon>
        <taxon>Dikarya</taxon>
        <taxon>Ascomycota</taxon>
        <taxon>Pezizomycotina</taxon>
        <taxon>Sordariomycetes</taxon>
        <taxon>Sordariomycetidae</taxon>
        <taxon>Sordariales</taxon>
        <taxon>Schizotheciaceae</taxon>
        <taxon>Echria</taxon>
    </lineage>
</organism>
<evidence type="ECO:0000259" key="2">
    <source>
        <dbReference type="Pfam" id="PF00248"/>
    </source>
</evidence>
<dbReference type="InterPro" id="IPR050523">
    <property type="entry name" value="AKR_Detox_Biosynth"/>
</dbReference>
<comment type="caution">
    <text evidence="3">The sequence shown here is derived from an EMBL/GenBank/DDBJ whole genome shotgun (WGS) entry which is preliminary data.</text>
</comment>
<keyword evidence="4" id="KW-1185">Reference proteome</keyword>
<dbReference type="SUPFAM" id="SSF51430">
    <property type="entry name" value="NAD(P)-linked oxidoreductase"/>
    <property type="match status" value="1"/>
</dbReference>
<dbReference type="Pfam" id="PF00248">
    <property type="entry name" value="Aldo_ket_red"/>
    <property type="match status" value="1"/>
</dbReference>
<feature type="domain" description="NADP-dependent oxidoreductase" evidence="2">
    <location>
        <begin position="8"/>
        <end position="302"/>
    </location>
</feature>
<dbReference type="EMBL" id="MU839847">
    <property type="protein sequence ID" value="KAK1750330.1"/>
    <property type="molecule type" value="Genomic_DNA"/>
</dbReference>
<dbReference type="GO" id="GO:0016491">
    <property type="term" value="F:oxidoreductase activity"/>
    <property type="evidence" value="ECO:0007669"/>
    <property type="project" value="UniProtKB-KW"/>
</dbReference>
<proteinExistence type="predicted"/>
<dbReference type="PANTHER" id="PTHR43364:SF4">
    <property type="entry name" value="NAD(P)-LINKED OXIDOREDUCTASE SUPERFAMILY PROTEIN"/>
    <property type="match status" value="1"/>
</dbReference>
<dbReference type="CDD" id="cd19075">
    <property type="entry name" value="AKR_AKR7A1-5"/>
    <property type="match status" value="1"/>
</dbReference>
<dbReference type="InterPro" id="IPR020471">
    <property type="entry name" value="AKR"/>
</dbReference>
<sequence length="319" mass="35326">MSANGIPIVFGGGKFWTSTPDEVRSWLKALKEVGISTIDTAQAYGTSEEVMGEVGAASEFTIDTKFPGGFAPTESTKDLVINSGKQSLAKLKTEQVDVYYLHAPDRRLPWEETLSGIQELYQQGAFKRFGLSNFLAHEVDEVIRVCKARNFVLPSVYQGNYSAVARRIEAEIIPTLRKHGIAFYAYSPIAGGFLSKSKKELMHPEGRFGKGDGLAKIYNGLYNRPSYVAALDDWERIASDEGVSRAELAYRWVIWHSKLNGDLGDAIIIGARNVEQMRETVDWAKKGPLSPGAVRKIDEIWESVKADAPLDNFEVISAQ</sequence>
<reference evidence="3" key="1">
    <citation type="submission" date="2023-06" db="EMBL/GenBank/DDBJ databases">
        <title>Genome-scale phylogeny and comparative genomics of the fungal order Sordariales.</title>
        <authorList>
            <consortium name="Lawrence Berkeley National Laboratory"/>
            <person name="Hensen N."/>
            <person name="Bonometti L."/>
            <person name="Westerberg I."/>
            <person name="Brannstrom I.O."/>
            <person name="Guillou S."/>
            <person name="Cros-Aarteil S."/>
            <person name="Calhoun S."/>
            <person name="Haridas S."/>
            <person name="Kuo A."/>
            <person name="Mondo S."/>
            <person name="Pangilinan J."/>
            <person name="Riley R."/>
            <person name="Labutti K."/>
            <person name="Andreopoulos B."/>
            <person name="Lipzen A."/>
            <person name="Chen C."/>
            <person name="Yanf M."/>
            <person name="Daum C."/>
            <person name="Ng V."/>
            <person name="Clum A."/>
            <person name="Steindorff A."/>
            <person name="Ohm R."/>
            <person name="Martin F."/>
            <person name="Silar P."/>
            <person name="Natvig D."/>
            <person name="Lalanne C."/>
            <person name="Gautier V."/>
            <person name="Ament-Velasquez S.L."/>
            <person name="Kruys A."/>
            <person name="Hutchinson M.I."/>
            <person name="Powell A.J."/>
            <person name="Barry K."/>
            <person name="Miller A.N."/>
            <person name="Grigoriev I.V."/>
            <person name="Debuchy R."/>
            <person name="Gladieux P."/>
            <person name="Thoren M.H."/>
            <person name="Johannesson H."/>
        </authorList>
    </citation>
    <scope>NUCLEOTIDE SEQUENCE</scope>
    <source>
        <strain evidence="3">PSN4</strain>
    </source>
</reference>
<dbReference type="AlphaFoldDB" id="A0AAJ0F6N5"/>